<dbReference type="InterPro" id="IPR006016">
    <property type="entry name" value="UspA"/>
</dbReference>
<evidence type="ECO:0000256" key="1">
    <source>
        <dbReference type="ARBA" id="ARBA00008791"/>
    </source>
</evidence>
<dbReference type="PANTHER" id="PTHR46268:SF6">
    <property type="entry name" value="UNIVERSAL STRESS PROTEIN UP12"/>
    <property type="match status" value="1"/>
</dbReference>
<proteinExistence type="inferred from homology"/>
<keyword evidence="5" id="KW-1185">Reference proteome</keyword>
<comment type="caution">
    <text evidence="4">The sequence shown here is derived from an EMBL/GenBank/DDBJ whole genome shotgun (WGS) entry which is preliminary data.</text>
</comment>
<dbReference type="InterPro" id="IPR006015">
    <property type="entry name" value="Universal_stress_UspA"/>
</dbReference>
<evidence type="ECO:0000259" key="3">
    <source>
        <dbReference type="Pfam" id="PF00582"/>
    </source>
</evidence>
<gene>
    <name evidence="4" type="ORF">KUA55_05445</name>
</gene>
<accession>A0ABS6TB37</accession>
<feature type="domain" description="UspA" evidence="3">
    <location>
        <begin position="5"/>
        <end position="142"/>
    </location>
</feature>
<evidence type="ECO:0000256" key="2">
    <source>
        <dbReference type="PIRNR" id="PIRNR006276"/>
    </source>
</evidence>
<keyword evidence="2" id="KW-0963">Cytoplasm</keyword>
<comment type="subcellular location">
    <subcellularLocation>
        <location evidence="2">Cytoplasm</location>
    </subcellularLocation>
</comment>
<dbReference type="Pfam" id="PF00582">
    <property type="entry name" value="Usp"/>
    <property type="match status" value="1"/>
</dbReference>
<dbReference type="RefSeq" id="WP_218325170.1">
    <property type="nucleotide sequence ID" value="NZ_JAHUZB010000002.1"/>
</dbReference>
<name>A0ABS6TB37_9ENTE</name>
<reference evidence="4 5" key="1">
    <citation type="submission" date="2021-06" db="EMBL/GenBank/DDBJ databases">
        <title>Enterococcus alishanensis sp. nov., a novel lactic acid bacterium isolated from fresh coffee beans.</title>
        <authorList>
            <person name="Chen Y.-S."/>
        </authorList>
    </citation>
    <scope>NUCLEOTIDE SEQUENCE [LARGE SCALE GENOMIC DNA]</scope>
    <source>
        <strain evidence="4 5">ALS3</strain>
    </source>
</reference>
<organism evidence="4 5">
    <name type="scientific">Enterococcus alishanensis</name>
    <dbReference type="NCBI Taxonomy" id="1303817"/>
    <lineage>
        <taxon>Bacteria</taxon>
        <taxon>Bacillati</taxon>
        <taxon>Bacillota</taxon>
        <taxon>Bacilli</taxon>
        <taxon>Lactobacillales</taxon>
        <taxon>Enterococcaceae</taxon>
        <taxon>Enterococcus</taxon>
    </lineage>
</organism>
<dbReference type="PANTHER" id="PTHR46268">
    <property type="entry name" value="STRESS RESPONSE PROTEIN NHAX"/>
    <property type="match status" value="1"/>
</dbReference>
<dbReference type="Proteomes" id="UP000774130">
    <property type="component" value="Unassembled WGS sequence"/>
</dbReference>
<dbReference type="EMBL" id="JAHUZB010000002">
    <property type="protein sequence ID" value="MBV7390117.1"/>
    <property type="molecule type" value="Genomic_DNA"/>
</dbReference>
<comment type="similarity">
    <text evidence="1 2">Belongs to the universal stress protein A family.</text>
</comment>
<protein>
    <recommendedName>
        <fullName evidence="2">Universal stress protein</fullName>
    </recommendedName>
</protein>
<dbReference type="CDD" id="cd00293">
    <property type="entry name" value="USP-like"/>
    <property type="match status" value="1"/>
</dbReference>
<sequence length="143" mass="15727">MKTSYRNILVALDGSEQADNALLEAVETAKRNDTKLYLVSVIDDSNLLMNTAIPVDKVIEEEKSSVNAELTKKIKEIDYPKAEILIAVGNPKKYLTVDLPKSLNIDLIFLGATGKGRIERILVGSVANYVVNHAPCNVMVVRD</sequence>
<evidence type="ECO:0000313" key="4">
    <source>
        <dbReference type="EMBL" id="MBV7390117.1"/>
    </source>
</evidence>
<evidence type="ECO:0000313" key="5">
    <source>
        <dbReference type="Proteomes" id="UP000774130"/>
    </source>
</evidence>
<dbReference type="PIRSF" id="PIRSF006276">
    <property type="entry name" value="UspA"/>
    <property type="match status" value="1"/>
</dbReference>